<dbReference type="Proteomes" id="UP000249066">
    <property type="component" value="Unassembled WGS sequence"/>
</dbReference>
<comment type="caution">
    <text evidence="1">The sequence shown here is derived from an EMBL/GenBank/DDBJ whole genome shotgun (WGS) entry which is preliminary data.</text>
</comment>
<accession>A0A2W5CBS9</accession>
<name>A0A2W5CBS9_9SPHN</name>
<dbReference type="EMBL" id="QFNN01000004">
    <property type="protein sequence ID" value="PZO91798.1"/>
    <property type="molecule type" value="Genomic_DNA"/>
</dbReference>
<evidence type="ECO:0008006" key="3">
    <source>
        <dbReference type="Google" id="ProtNLM"/>
    </source>
</evidence>
<dbReference type="AlphaFoldDB" id="A0A2W5CBS9"/>
<evidence type="ECO:0000313" key="2">
    <source>
        <dbReference type="Proteomes" id="UP000249066"/>
    </source>
</evidence>
<organism evidence="1 2">
    <name type="scientific">Sphingomonas sanxanigenens</name>
    <dbReference type="NCBI Taxonomy" id="397260"/>
    <lineage>
        <taxon>Bacteria</taxon>
        <taxon>Pseudomonadati</taxon>
        <taxon>Pseudomonadota</taxon>
        <taxon>Alphaproteobacteria</taxon>
        <taxon>Sphingomonadales</taxon>
        <taxon>Sphingomonadaceae</taxon>
        <taxon>Sphingomonas</taxon>
    </lineage>
</organism>
<reference evidence="1 2" key="1">
    <citation type="submission" date="2017-08" db="EMBL/GenBank/DDBJ databases">
        <title>Infants hospitalized years apart are colonized by the same room-sourced microbial strains.</title>
        <authorList>
            <person name="Brooks B."/>
            <person name="Olm M.R."/>
            <person name="Firek B.A."/>
            <person name="Baker R."/>
            <person name="Thomas B.C."/>
            <person name="Morowitz M.J."/>
            <person name="Banfield J.F."/>
        </authorList>
    </citation>
    <scope>NUCLEOTIDE SEQUENCE [LARGE SCALE GENOMIC DNA]</scope>
    <source>
        <strain evidence="1">S2_018_000_R2_101</strain>
    </source>
</reference>
<sequence>MSKLDTMKNLRAGVIYGAARIAPTTARTWGLELGETRVGGYPRYSVADAVALVIMSELTHGMSMAAAPARIIVNSLRPLLPELIEKVVVEQESTGKWRWEGGPFAIVTGSPGKSGSRPPSTWLKVVDGNDVGSIIADRNAGLTPLILSLQRLINQGIYRLERVLAGELGAYEDDAGA</sequence>
<evidence type="ECO:0000313" key="1">
    <source>
        <dbReference type="EMBL" id="PZO91798.1"/>
    </source>
</evidence>
<proteinExistence type="predicted"/>
<protein>
    <recommendedName>
        <fullName evidence="3">HTH merR-type domain-containing protein</fullName>
    </recommendedName>
</protein>
<gene>
    <name evidence="1" type="ORF">DI623_01745</name>
</gene>